<feature type="domain" description="Chemokine interleukin-8-like" evidence="8">
    <location>
        <begin position="28"/>
        <end position="89"/>
    </location>
</feature>
<dbReference type="AlphaFoldDB" id="A0A3B5A0Y2"/>
<dbReference type="OrthoDB" id="9948647at2759"/>
<evidence type="ECO:0000313" key="10">
    <source>
        <dbReference type="Proteomes" id="UP000694891"/>
    </source>
</evidence>
<dbReference type="GeneTree" id="ENSGT01000000214675"/>
<evidence type="ECO:0000256" key="7">
    <source>
        <dbReference type="RuleBase" id="RU361149"/>
    </source>
</evidence>
<comment type="subcellular location">
    <subcellularLocation>
        <location evidence="1 7">Secreted</location>
    </subcellularLocation>
</comment>
<evidence type="ECO:0000313" key="11">
    <source>
        <dbReference type="RefSeq" id="XP_008298102.1"/>
    </source>
</evidence>
<name>A0A3B5A0Y2_9TELE</name>
<dbReference type="InterPro" id="IPR036048">
    <property type="entry name" value="Interleukin_8-like_sf"/>
</dbReference>
<feature type="signal peptide" evidence="7">
    <location>
        <begin position="1"/>
        <end position="25"/>
    </location>
</feature>
<evidence type="ECO:0000259" key="8">
    <source>
        <dbReference type="SMART" id="SM00199"/>
    </source>
</evidence>
<comment type="function">
    <text evidence="6">Ligand for cxcr3.2. Chemotactic for macrophages.</text>
</comment>
<dbReference type="GO" id="GO:0008009">
    <property type="term" value="F:chemokine activity"/>
    <property type="evidence" value="ECO:0007669"/>
    <property type="project" value="InterPro"/>
</dbReference>
<comment type="similarity">
    <text evidence="2 7">Belongs to the intercrine alpha (chemokine CxC) family.</text>
</comment>
<dbReference type="InterPro" id="IPR039809">
    <property type="entry name" value="Chemokine_b/g/d"/>
</dbReference>
<reference evidence="9" key="1">
    <citation type="submission" date="2023-09" db="UniProtKB">
        <authorList>
            <consortium name="Ensembl"/>
        </authorList>
    </citation>
    <scope>IDENTIFICATION</scope>
</reference>
<evidence type="ECO:0000256" key="2">
    <source>
        <dbReference type="ARBA" id="ARBA00010665"/>
    </source>
</evidence>
<evidence type="ECO:0000313" key="9">
    <source>
        <dbReference type="Ensembl" id="ENSSPAP00000013766.1"/>
    </source>
</evidence>
<dbReference type="GO" id="GO:0006955">
    <property type="term" value="P:immune response"/>
    <property type="evidence" value="ECO:0007669"/>
    <property type="project" value="InterPro"/>
</dbReference>
<dbReference type="PANTHER" id="PTHR12015:SF203">
    <property type="entry name" value="CHEMOKINE INTERLEUKIN-8-LIKE DOMAIN-CONTAINING PROTEIN"/>
    <property type="match status" value="1"/>
</dbReference>
<dbReference type="CDD" id="cd00273">
    <property type="entry name" value="Chemokine_CXC"/>
    <property type="match status" value="1"/>
</dbReference>
<dbReference type="GO" id="GO:0006952">
    <property type="term" value="P:defense response"/>
    <property type="evidence" value="ECO:0007669"/>
    <property type="project" value="InterPro"/>
</dbReference>
<proteinExistence type="inferred from homology"/>
<dbReference type="Gene3D" id="2.40.50.40">
    <property type="match status" value="1"/>
</dbReference>
<keyword evidence="4 7" id="KW-0964">Secreted</keyword>
<organism evidence="9">
    <name type="scientific">Stegastes partitus</name>
    <name type="common">bicolor damselfish</name>
    <dbReference type="NCBI Taxonomy" id="144197"/>
    <lineage>
        <taxon>Eukaryota</taxon>
        <taxon>Metazoa</taxon>
        <taxon>Chordata</taxon>
        <taxon>Craniata</taxon>
        <taxon>Vertebrata</taxon>
        <taxon>Euteleostomi</taxon>
        <taxon>Actinopterygii</taxon>
        <taxon>Neopterygii</taxon>
        <taxon>Teleostei</taxon>
        <taxon>Neoteleostei</taxon>
        <taxon>Acanthomorphata</taxon>
        <taxon>Ovalentaria</taxon>
        <taxon>Pomacentridae</taxon>
        <taxon>Stegastes</taxon>
    </lineage>
</organism>
<dbReference type="PROSITE" id="PS00471">
    <property type="entry name" value="SMALL_CYTOKINES_CXC"/>
    <property type="match status" value="1"/>
</dbReference>
<protein>
    <recommendedName>
        <fullName evidence="7">C-X-C motif chemokine</fullName>
    </recommendedName>
</protein>
<keyword evidence="5" id="KW-1015">Disulfide bond</keyword>
<keyword evidence="7" id="KW-0732">Signal</keyword>
<dbReference type="GO" id="GO:0005615">
    <property type="term" value="C:extracellular space"/>
    <property type="evidence" value="ECO:0007669"/>
    <property type="project" value="UniProtKB-UniRule"/>
</dbReference>
<dbReference type="InterPro" id="IPR001811">
    <property type="entry name" value="Chemokine_IL8-like_dom"/>
</dbReference>
<dbReference type="InterPro" id="IPR018048">
    <property type="entry name" value="Chemokine_CXC_CS"/>
</dbReference>
<gene>
    <name evidence="11" type="primary">LOC103370742</name>
</gene>
<accession>A0A3B5A0Y2</accession>
<evidence type="ECO:0000256" key="4">
    <source>
        <dbReference type="ARBA" id="ARBA00022525"/>
    </source>
</evidence>
<evidence type="ECO:0000256" key="1">
    <source>
        <dbReference type="ARBA" id="ARBA00004613"/>
    </source>
</evidence>
<dbReference type="FunFam" id="2.40.50.40:FF:000004">
    <property type="entry name" value="C-X-C motif chemokine"/>
    <property type="match status" value="1"/>
</dbReference>
<dbReference type="PANTHER" id="PTHR12015">
    <property type="entry name" value="SMALL INDUCIBLE CYTOKINE A"/>
    <property type="match status" value="1"/>
</dbReference>
<sequence>MNTMNRTVLLLVALTLCCCLAGLDAVALHRCRCLRTVSHRVPARVVKKIEVTPASGHCRRTEILILKKSGSTVCVDPDAKWFPELLNALQKKNATFNSTASPPTSSATDF</sequence>
<dbReference type="PRINTS" id="PR00437">
    <property type="entry name" value="SMALLCYTKCXC"/>
</dbReference>
<dbReference type="Ensembl" id="ENSSPAT00000013996.1">
    <property type="protein sequence ID" value="ENSSPAP00000013766.1"/>
    <property type="gene ID" value="ENSSPAG00000010422.1"/>
</dbReference>
<dbReference type="Proteomes" id="UP000694891">
    <property type="component" value="Unplaced"/>
</dbReference>
<dbReference type="SUPFAM" id="SSF54117">
    <property type="entry name" value="Interleukin 8-like chemokines"/>
    <property type="match status" value="1"/>
</dbReference>
<dbReference type="SMART" id="SM00199">
    <property type="entry name" value="SCY"/>
    <property type="match status" value="1"/>
</dbReference>
<dbReference type="Pfam" id="PF00048">
    <property type="entry name" value="IL8"/>
    <property type="match status" value="1"/>
</dbReference>
<dbReference type="STRING" id="144197.ENSSPAP00000013766"/>
<keyword evidence="7" id="KW-0145">Chemotaxis</keyword>
<dbReference type="GeneID" id="103370742"/>
<reference evidence="11" key="2">
    <citation type="submission" date="2025-04" db="UniProtKB">
        <authorList>
            <consortium name="RefSeq"/>
        </authorList>
    </citation>
    <scope>IDENTIFICATION</scope>
</reference>
<keyword evidence="3 7" id="KW-0202">Cytokine</keyword>
<dbReference type="GO" id="GO:0042056">
    <property type="term" value="F:chemoattractant activity"/>
    <property type="evidence" value="ECO:0007669"/>
    <property type="project" value="UniProtKB-ARBA"/>
</dbReference>
<evidence type="ECO:0000256" key="6">
    <source>
        <dbReference type="ARBA" id="ARBA00054901"/>
    </source>
</evidence>
<evidence type="ECO:0000256" key="5">
    <source>
        <dbReference type="ARBA" id="ARBA00023157"/>
    </source>
</evidence>
<keyword evidence="10" id="KW-1185">Reference proteome</keyword>
<dbReference type="PRINTS" id="PR00436">
    <property type="entry name" value="INTERLEUKIN8"/>
</dbReference>
<evidence type="ECO:0000256" key="3">
    <source>
        <dbReference type="ARBA" id="ARBA00022514"/>
    </source>
</evidence>
<dbReference type="InterPro" id="IPR033899">
    <property type="entry name" value="CXC_Chemokine_domain"/>
</dbReference>
<dbReference type="RefSeq" id="XP_008298102.1">
    <property type="nucleotide sequence ID" value="XM_008299880.1"/>
</dbReference>
<dbReference type="InterPro" id="IPR001089">
    <property type="entry name" value="Chemokine_CXC"/>
</dbReference>
<feature type="chain" id="PRO_5044515707" description="C-X-C motif chemokine" evidence="7">
    <location>
        <begin position="26"/>
        <end position="110"/>
    </location>
</feature>